<organism evidence="6 7">
    <name type="scientific">Leptothrix discophora</name>
    <dbReference type="NCBI Taxonomy" id="89"/>
    <lineage>
        <taxon>Bacteria</taxon>
        <taxon>Pseudomonadati</taxon>
        <taxon>Pseudomonadota</taxon>
        <taxon>Betaproteobacteria</taxon>
        <taxon>Burkholderiales</taxon>
        <taxon>Sphaerotilaceae</taxon>
        <taxon>Leptothrix</taxon>
    </lineage>
</organism>
<dbReference type="Pfam" id="PF13365">
    <property type="entry name" value="Trypsin_2"/>
    <property type="match status" value="1"/>
</dbReference>
<dbReference type="Proteomes" id="UP001235760">
    <property type="component" value="Unassembled WGS sequence"/>
</dbReference>
<evidence type="ECO:0000256" key="3">
    <source>
        <dbReference type="ARBA" id="ARBA00022801"/>
    </source>
</evidence>
<dbReference type="PANTHER" id="PTHR22939">
    <property type="entry name" value="SERINE PROTEASE FAMILY S1C HTRA-RELATED"/>
    <property type="match status" value="1"/>
</dbReference>
<feature type="domain" description="PDZ" evidence="5">
    <location>
        <begin position="294"/>
        <end position="355"/>
    </location>
</feature>
<dbReference type="EC" id="3.4.21.-" evidence="6"/>
<keyword evidence="3 6" id="KW-0378">Hydrolase</keyword>
<evidence type="ECO:0000259" key="5">
    <source>
        <dbReference type="PROSITE" id="PS50106"/>
    </source>
</evidence>
<dbReference type="Gene3D" id="2.30.42.10">
    <property type="match status" value="1"/>
</dbReference>
<reference evidence="6 7" key="1">
    <citation type="submission" date="2023-08" db="EMBL/GenBank/DDBJ databases">
        <authorList>
            <person name="Roldan D.M."/>
            <person name="Menes R.J."/>
        </authorList>
    </citation>
    <scope>NUCLEOTIDE SEQUENCE [LARGE SCALE GENOMIC DNA]</scope>
    <source>
        <strain evidence="6 7">CCM 2812</strain>
    </source>
</reference>
<keyword evidence="7" id="KW-1185">Reference proteome</keyword>
<evidence type="ECO:0000313" key="7">
    <source>
        <dbReference type="Proteomes" id="UP001235760"/>
    </source>
</evidence>
<evidence type="ECO:0000256" key="2">
    <source>
        <dbReference type="ARBA" id="ARBA00022670"/>
    </source>
</evidence>
<sequence length="402" mass="42961">MRLVVCSDPLSRWWRSQMSLQAIAPVAWRWVWWATVALSLGSALWTPAEAATPAGTLAANPAVDTRPVSALSEDERRAMGAALQRASDASIGVLVRVVEGSTSAETLGTVRKGTGVVIGNDGVVLTIGYLILEAEQVDLVLDDGRVLPARPLAYDVATGFGLVQSLLPLPLQPVPLGDSSAIGPDETLMFVSGGAGGAVSPARLMARGQFAGYWEYLIDGALFTAPARPDHSGAGLYNRHGELVGIGSLVLSDARANLRQPGVWMRRDSADDGPSIGRVPGNLFVPINLFKPIVDELRQRGRSQASERAWLGLSCAESDGRLTVLRVSRGSPAELAGVREGDRILRIDGAGVDDLPAFYRRLWQGGEPERDVQIEVNRGGEVVRLVLHTVDRQMTLKRATGI</sequence>
<dbReference type="PRINTS" id="PR00834">
    <property type="entry name" value="PROTEASES2C"/>
</dbReference>
<comment type="similarity">
    <text evidence="1">Belongs to the peptidase S1C family.</text>
</comment>
<keyword evidence="4" id="KW-0720">Serine protease</keyword>
<dbReference type="SMART" id="SM00228">
    <property type="entry name" value="PDZ"/>
    <property type="match status" value="1"/>
</dbReference>
<evidence type="ECO:0000256" key="4">
    <source>
        <dbReference type="ARBA" id="ARBA00022825"/>
    </source>
</evidence>
<comment type="caution">
    <text evidence="6">The sequence shown here is derived from an EMBL/GenBank/DDBJ whole genome shotgun (WGS) entry which is preliminary data.</text>
</comment>
<keyword evidence="2 6" id="KW-0645">Protease</keyword>
<dbReference type="GO" id="GO:0006508">
    <property type="term" value="P:proteolysis"/>
    <property type="evidence" value="ECO:0007669"/>
    <property type="project" value="UniProtKB-KW"/>
</dbReference>
<name>A0ABT9G3E5_LEPDI</name>
<evidence type="ECO:0000256" key="1">
    <source>
        <dbReference type="ARBA" id="ARBA00010541"/>
    </source>
</evidence>
<dbReference type="Pfam" id="PF13180">
    <property type="entry name" value="PDZ_2"/>
    <property type="match status" value="1"/>
</dbReference>
<dbReference type="InterPro" id="IPR009003">
    <property type="entry name" value="Peptidase_S1_PA"/>
</dbReference>
<accession>A0ABT9G3E5</accession>
<dbReference type="EMBL" id="JAUZEE010000004">
    <property type="protein sequence ID" value="MDP4300972.1"/>
    <property type="molecule type" value="Genomic_DNA"/>
</dbReference>
<dbReference type="InterPro" id="IPR001478">
    <property type="entry name" value="PDZ"/>
</dbReference>
<dbReference type="SUPFAM" id="SSF50494">
    <property type="entry name" value="Trypsin-like serine proteases"/>
    <property type="match status" value="1"/>
</dbReference>
<dbReference type="GO" id="GO:0008233">
    <property type="term" value="F:peptidase activity"/>
    <property type="evidence" value="ECO:0007669"/>
    <property type="project" value="UniProtKB-KW"/>
</dbReference>
<protein>
    <submittedName>
        <fullName evidence="6">S1C family serine protease</fullName>
        <ecNumber evidence="6">3.4.21.-</ecNumber>
    </submittedName>
</protein>
<proteinExistence type="inferred from homology"/>
<evidence type="ECO:0000313" key="6">
    <source>
        <dbReference type="EMBL" id="MDP4300972.1"/>
    </source>
</evidence>
<dbReference type="RefSeq" id="WP_305749521.1">
    <property type="nucleotide sequence ID" value="NZ_JAUZEE010000004.1"/>
</dbReference>
<gene>
    <name evidence="6" type="ORF">Q8X39_10025</name>
</gene>
<dbReference type="PROSITE" id="PS50106">
    <property type="entry name" value="PDZ"/>
    <property type="match status" value="1"/>
</dbReference>
<dbReference type="PANTHER" id="PTHR22939:SF129">
    <property type="entry name" value="SERINE PROTEASE HTRA2, MITOCHONDRIAL"/>
    <property type="match status" value="1"/>
</dbReference>
<dbReference type="SUPFAM" id="SSF50156">
    <property type="entry name" value="PDZ domain-like"/>
    <property type="match status" value="1"/>
</dbReference>
<dbReference type="Gene3D" id="2.40.10.120">
    <property type="match status" value="1"/>
</dbReference>
<dbReference type="InterPro" id="IPR036034">
    <property type="entry name" value="PDZ_sf"/>
</dbReference>
<dbReference type="InterPro" id="IPR001940">
    <property type="entry name" value="Peptidase_S1C"/>
</dbReference>